<keyword evidence="2" id="KW-0378">Hydrolase</keyword>
<dbReference type="Gene3D" id="3.40.50.1820">
    <property type="entry name" value="alpha/beta hydrolase"/>
    <property type="match status" value="1"/>
</dbReference>
<dbReference type="InterPro" id="IPR000073">
    <property type="entry name" value="AB_hydrolase_1"/>
</dbReference>
<protein>
    <submittedName>
        <fullName evidence="2">Alpha/beta hydrolase</fullName>
    </submittedName>
</protein>
<gene>
    <name evidence="2" type="ORF">AU255_15630</name>
</gene>
<dbReference type="Proteomes" id="UP000191980">
    <property type="component" value="Unassembled WGS sequence"/>
</dbReference>
<dbReference type="PRINTS" id="PR00111">
    <property type="entry name" value="ABHYDROLASE"/>
</dbReference>
<evidence type="ECO:0000313" key="3">
    <source>
        <dbReference type="Proteomes" id="UP000191980"/>
    </source>
</evidence>
<keyword evidence="3" id="KW-1185">Reference proteome</keyword>
<dbReference type="InterPro" id="IPR029058">
    <property type="entry name" value="AB_hydrolase_fold"/>
</dbReference>
<dbReference type="GO" id="GO:0016787">
    <property type="term" value="F:hydrolase activity"/>
    <property type="evidence" value="ECO:0007669"/>
    <property type="project" value="UniProtKB-KW"/>
</dbReference>
<dbReference type="PANTHER" id="PTHR11614">
    <property type="entry name" value="PHOSPHOLIPASE-RELATED"/>
    <property type="match status" value="1"/>
</dbReference>
<accession>A0A1V8M369</accession>
<dbReference type="InterPro" id="IPR051044">
    <property type="entry name" value="MAG_DAG_Lipase"/>
</dbReference>
<reference evidence="2 3" key="1">
    <citation type="submission" date="2015-12" db="EMBL/GenBank/DDBJ databases">
        <authorList>
            <person name="Shamseldin A."/>
            <person name="Moawad H."/>
            <person name="Abd El-Rahim W.M."/>
            <person name="Sadowsky M.J."/>
        </authorList>
    </citation>
    <scope>NUCLEOTIDE SEQUENCE [LARGE SCALE GENOMIC DNA]</scope>
    <source>
        <strain evidence="2 3">WF1</strain>
    </source>
</reference>
<dbReference type="InterPro" id="IPR022742">
    <property type="entry name" value="Hydrolase_4"/>
</dbReference>
<name>A0A1V8M369_9GAMM</name>
<evidence type="ECO:0000259" key="1">
    <source>
        <dbReference type="Pfam" id="PF12146"/>
    </source>
</evidence>
<dbReference type="STRING" id="1420851.AU255_15630"/>
<dbReference type="RefSeq" id="WP_080524179.1">
    <property type="nucleotide sequence ID" value="NZ_LPUF01000003.1"/>
</dbReference>
<evidence type="ECO:0000313" key="2">
    <source>
        <dbReference type="EMBL" id="OQK15958.1"/>
    </source>
</evidence>
<dbReference type="SUPFAM" id="SSF53474">
    <property type="entry name" value="alpha/beta-Hydrolases"/>
    <property type="match status" value="1"/>
</dbReference>
<proteinExistence type="predicted"/>
<comment type="caution">
    <text evidence="2">The sequence shown here is derived from an EMBL/GenBank/DDBJ whole genome shotgun (WGS) entry which is preliminary data.</text>
</comment>
<dbReference type="EMBL" id="LPUF01000003">
    <property type="protein sequence ID" value="OQK15958.1"/>
    <property type="molecule type" value="Genomic_DNA"/>
</dbReference>
<sequence length="324" mass="36424">MLLLTNILGCMPRVYPAGASVTTAQLLDNVFVTSDGSLLPFKTWQLQTQKIKAVIIALHGFNDYSEFFEQAGSYFSQHQIISYAYDQRGFGQSSHRGLWAGIDTYIADLNSFIQLIKIRHPDIPIYLLGESMGGAVVISTMAQAYQFKVDGIILTAPAVWARQTMPWYQNVVLATMSHTVPWMTLTGESVEIMPSDNIEVLRALAQDPLVIKETRIETIYGLVNLMDQAFNSAECLSAKTFLLYGEKDQVIPKQATYLFLNNLKQAKPNHYTLAIYQNGYHMLLRDLQAAIVWQDIDVWIDSLSSPLPSGADIRAQQLLDNEEY</sequence>
<dbReference type="Pfam" id="PF12146">
    <property type="entry name" value="Hydrolase_4"/>
    <property type="match status" value="1"/>
</dbReference>
<feature type="domain" description="Serine aminopeptidase S33" evidence="1">
    <location>
        <begin position="50"/>
        <end position="287"/>
    </location>
</feature>
<dbReference type="AlphaFoldDB" id="A0A1V8M369"/>
<organism evidence="2 3">
    <name type="scientific">Methyloprofundus sedimenti</name>
    <dbReference type="NCBI Taxonomy" id="1420851"/>
    <lineage>
        <taxon>Bacteria</taxon>
        <taxon>Pseudomonadati</taxon>
        <taxon>Pseudomonadota</taxon>
        <taxon>Gammaproteobacteria</taxon>
        <taxon>Methylococcales</taxon>
        <taxon>Methylococcaceae</taxon>
        <taxon>Methyloprofundus</taxon>
    </lineage>
</organism>